<reference evidence="2" key="1">
    <citation type="submission" date="2021-04" db="EMBL/GenBank/DDBJ databases">
        <title>Complete genome sequence for Sulfitobacter sp. strain JK7-1.</title>
        <authorList>
            <person name="Park S.-J."/>
        </authorList>
    </citation>
    <scope>NUCLEOTIDE SEQUENCE</scope>
    <source>
        <strain evidence="2">JK7-1</strain>
    </source>
</reference>
<evidence type="ECO:0000313" key="3">
    <source>
        <dbReference type="Proteomes" id="UP000683291"/>
    </source>
</evidence>
<sequence length="69" mass="7106">MTNNLKNAFARLRRDEEGATLVEYGIALGLAVTLGAGALLTLSGDVGETMGKASGALEKIEEPADEPTS</sequence>
<feature type="transmembrane region" description="Helical" evidence="1">
    <location>
        <begin position="21"/>
        <end position="42"/>
    </location>
</feature>
<dbReference type="RefSeq" id="WP_212704905.1">
    <property type="nucleotide sequence ID" value="NZ_CP073581.1"/>
</dbReference>
<gene>
    <name evidence="2" type="ORF">KDD17_01170</name>
</gene>
<keyword evidence="3" id="KW-1185">Reference proteome</keyword>
<organism evidence="2 3">
    <name type="scientific">Sulfitobacter albidus</name>
    <dbReference type="NCBI Taxonomy" id="2829501"/>
    <lineage>
        <taxon>Bacteria</taxon>
        <taxon>Pseudomonadati</taxon>
        <taxon>Pseudomonadota</taxon>
        <taxon>Alphaproteobacteria</taxon>
        <taxon>Rhodobacterales</taxon>
        <taxon>Roseobacteraceae</taxon>
        <taxon>Sulfitobacter</taxon>
    </lineage>
</organism>
<dbReference type="KEGG" id="sual:KDD17_01170"/>
<accession>A0A975JE08</accession>
<dbReference type="AlphaFoldDB" id="A0A975JE08"/>
<name>A0A975JE08_9RHOB</name>
<keyword evidence="1" id="KW-0472">Membrane</keyword>
<evidence type="ECO:0000313" key="2">
    <source>
        <dbReference type="EMBL" id="QUJ76708.1"/>
    </source>
</evidence>
<dbReference type="Proteomes" id="UP000683291">
    <property type="component" value="Chromosome 1"/>
</dbReference>
<proteinExistence type="predicted"/>
<keyword evidence="1" id="KW-0812">Transmembrane</keyword>
<protein>
    <submittedName>
        <fullName evidence="2">Flp family type IVb pilin</fullName>
    </submittedName>
</protein>
<evidence type="ECO:0000256" key="1">
    <source>
        <dbReference type="SAM" id="Phobius"/>
    </source>
</evidence>
<keyword evidence="1" id="KW-1133">Transmembrane helix</keyword>
<dbReference type="EMBL" id="CP073581">
    <property type="protein sequence ID" value="QUJ76708.1"/>
    <property type="molecule type" value="Genomic_DNA"/>
</dbReference>